<evidence type="ECO:0000256" key="4">
    <source>
        <dbReference type="ARBA" id="ARBA00051722"/>
    </source>
</evidence>
<dbReference type="GO" id="GO:0004725">
    <property type="term" value="F:protein tyrosine phosphatase activity"/>
    <property type="evidence" value="ECO:0007669"/>
    <property type="project" value="UniProtKB-EC"/>
</dbReference>
<reference evidence="12" key="2">
    <citation type="submission" date="2008-04" db="EMBL/GenBank/DDBJ databases">
        <authorList>
            <person name="Uinuk-Ool T."/>
            <person name="Sato A."/>
            <person name="Mayer W.E."/>
            <person name="Klein J."/>
        </authorList>
    </citation>
    <scope>NUCLEOTIDE SEQUENCE</scope>
</reference>
<keyword evidence="8" id="KW-1133">Transmembrane helix</keyword>
<evidence type="ECO:0000256" key="8">
    <source>
        <dbReference type="SAM" id="Phobius"/>
    </source>
</evidence>
<keyword evidence="2" id="KW-0378">Hydrolase</keyword>
<comment type="function">
    <text evidence="5">Tyrosine-protein phosphatase targeted to sites of actin polymerization in response of varied extracellular stimuli. Has tyrosine phosphatase activity towards various tyrosyl phosphorylated substrates.</text>
</comment>
<dbReference type="CDD" id="cd14557">
    <property type="entry name" value="R-PTPc-C-1"/>
    <property type="match status" value="1"/>
</dbReference>
<evidence type="ECO:0000259" key="10">
    <source>
        <dbReference type="PROSITE" id="PS50055"/>
    </source>
</evidence>
<dbReference type="PANTHER" id="PTHR19134">
    <property type="entry name" value="RECEPTOR-TYPE TYROSINE-PROTEIN PHOSPHATASE"/>
    <property type="match status" value="1"/>
</dbReference>
<feature type="transmembrane region" description="Helical" evidence="8">
    <location>
        <begin position="326"/>
        <end position="343"/>
    </location>
</feature>
<dbReference type="PROSITE" id="PS50055">
    <property type="entry name" value="TYR_PHOSPHATASE_PTP"/>
    <property type="match status" value="2"/>
</dbReference>
<feature type="signal peptide" evidence="9">
    <location>
        <begin position="1"/>
        <end position="27"/>
    </location>
</feature>
<protein>
    <recommendedName>
        <fullName evidence="6">Tyrosine-protein phosphatase non-receptor type 20</fullName>
        <ecNumber evidence="1">3.1.3.48</ecNumber>
    </recommendedName>
</protein>
<evidence type="ECO:0000313" key="12">
    <source>
        <dbReference type="EMBL" id="AAY57452.1"/>
    </source>
</evidence>
<dbReference type="Gene3D" id="3.90.190.10">
    <property type="entry name" value="Protein tyrosine phosphatase superfamily"/>
    <property type="match status" value="2"/>
</dbReference>
<evidence type="ECO:0000256" key="9">
    <source>
        <dbReference type="SAM" id="SignalP"/>
    </source>
</evidence>
<dbReference type="Pfam" id="PF00102">
    <property type="entry name" value="Y_phosphatase"/>
    <property type="match status" value="2"/>
</dbReference>
<dbReference type="PRINTS" id="PR00700">
    <property type="entry name" value="PRTYPHPHTASE"/>
</dbReference>
<evidence type="ECO:0000256" key="3">
    <source>
        <dbReference type="ARBA" id="ARBA00022912"/>
    </source>
</evidence>
<dbReference type="PROSITE" id="PS50056">
    <property type="entry name" value="TYR_PHOSPHATASE_2"/>
    <property type="match status" value="2"/>
</dbReference>
<feature type="region of interest" description="Disordered" evidence="7">
    <location>
        <begin position="101"/>
        <end position="166"/>
    </location>
</feature>
<feature type="chain" id="PRO_5004232335" description="Tyrosine-protein phosphatase non-receptor type 20" evidence="9">
    <location>
        <begin position="28"/>
        <end position="1000"/>
    </location>
</feature>
<dbReference type="InterPro" id="IPR000242">
    <property type="entry name" value="PTP_cat"/>
</dbReference>
<evidence type="ECO:0000259" key="11">
    <source>
        <dbReference type="PROSITE" id="PS50056"/>
    </source>
</evidence>
<dbReference type="SMART" id="SM00404">
    <property type="entry name" value="PTPc_motif"/>
    <property type="match status" value="2"/>
</dbReference>
<dbReference type="EC" id="3.1.3.48" evidence="1"/>
<dbReference type="InterPro" id="IPR003595">
    <property type="entry name" value="Tyr_Pase_cat"/>
</dbReference>
<comment type="catalytic activity">
    <reaction evidence="4">
        <text>O-phospho-L-tyrosyl-[protein] + H2O = L-tyrosyl-[protein] + phosphate</text>
        <dbReference type="Rhea" id="RHEA:10684"/>
        <dbReference type="Rhea" id="RHEA-COMP:10136"/>
        <dbReference type="Rhea" id="RHEA-COMP:20101"/>
        <dbReference type="ChEBI" id="CHEBI:15377"/>
        <dbReference type="ChEBI" id="CHEBI:43474"/>
        <dbReference type="ChEBI" id="CHEBI:46858"/>
        <dbReference type="ChEBI" id="CHEBI:61978"/>
        <dbReference type="EC" id="3.1.3.48"/>
    </reaction>
</comment>
<dbReference type="FunFam" id="3.90.190.10:FF:000042">
    <property type="entry name" value="receptor-type tyrosine-protein phosphatase C isoform X1"/>
    <property type="match status" value="1"/>
</dbReference>
<evidence type="ECO:0000256" key="1">
    <source>
        <dbReference type="ARBA" id="ARBA00013064"/>
    </source>
</evidence>
<dbReference type="FunFam" id="3.90.190.10:FF:000102">
    <property type="entry name" value="Receptor-type tyrosine-protein phosphatase"/>
    <property type="match status" value="1"/>
</dbReference>
<feature type="domain" description="Tyrosine specific protein phosphatases" evidence="11">
    <location>
        <begin position="885"/>
        <end position="961"/>
    </location>
</feature>
<keyword evidence="8" id="KW-0472">Membrane</keyword>
<dbReference type="InterPro" id="IPR016130">
    <property type="entry name" value="Tyr_Pase_AS"/>
</dbReference>
<keyword evidence="8" id="KW-0812">Transmembrane</keyword>
<reference evidence="12" key="1">
    <citation type="journal article" date="2005" name="Immunogenetics">
        <title>Organization, alternative splicing, polymorphism, and phylogenetic position of lamprey CD45 gene.</title>
        <authorList>
            <person name="Uinuk-Ool T."/>
            <person name="Nikolaidis N."/>
            <person name="Sato A."/>
            <person name="Mayer W.E."/>
            <person name="Klein J."/>
        </authorList>
    </citation>
    <scope>NUCLEOTIDE SEQUENCE</scope>
</reference>
<keyword evidence="9" id="KW-0732">Signal</keyword>
<feature type="compositionally biased region" description="Polar residues" evidence="7">
    <location>
        <begin position="64"/>
        <end position="74"/>
    </location>
</feature>
<evidence type="ECO:0000256" key="2">
    <source>
        <dbReference type="ARBA" id="ARBA00022801"/>
    </source>
</evidence>
<dbReference type="InterPro" id="IPR000387">
    <property type="entry name" value="Tyr_Pase_dom"/>
</dbReference>
<feature type="compositionally biased region" description="Polar residues" evidence="7">
    <location>
        <begin position="101"/>
        <end position="135"/>
    </location>
</feature>
<evidence type="ECO:0000256" key="5">
    <source>
        <dbReference type="ARBA" id="ARBA00058215"/>
    </source>
</evidence>
<dbReference type="InterPro" id="IPR029021">
    <property type="entry name" value="Prot-tyrosine_phosphatase-like"/>
</dbReference>
<evidence type="ECO:0000256" key="6">
    <source>
        <dbReference type="ARBA" id="ARBA00072470"/>
    </source>
</evidence>
<dbReference type="PROSITE" id="PS00383">
    <property type="entry name" value="TYR_PHOSPHATASE_1"/>
    <property type="match status" value="2"/>
</dbReference>
<name>Q462L3_PETMA</name>
<keyword evidence="3" id="KW-0904">Protein phosphatase</keyword>
<feature type="compositionally biased region" description="Low complexity" evidence="7">
    <location>
        <begin position="136"/>
        <end position="163"/>
    </location>
</feature>
<organism evidence="12">
    <name type="scientific">Petromyzon marinus</name>
    <name type="common">Sea lamprey</name>
    <dbReference type="NCBI Taxonomy" id="7757"/>
    <lineage>
        <taxon>Eukaryota</taxon>
        <taxon>Metazoa</taxon>
        <taxon>Chordata</taxon>
        <taxon>Craniata</taxon>
        <taxon>Vertebrata</taxon>
        <taxon>Cyclostomata</taxon>
        <taxon>Hyperoartia</taxon>
        <taxon>Petromyzontiformes</taxon>
        <taxon>Petromyzontidae</taxon>
        <taxon>Petromyzon</taxon>
    </lineage>
</organism>
<dbReference type="InterPro" id="IPR050348">
    <property type="entry name" value="Protein-Tyr_Phosphatase"/>
</dbReference>
<feature type="region of interest" description="Disordered" evidence="7">
    <location>
        <begin position="32"/>
        <end position="79"/>
    </location>
</feature>
<evidence type="ECO:0000256" key="7">
    <source>
        <dbReference type="SAM" id="MobiDB-lite"/>
    </source>
</evidence>
<feature type="domain" description="Tyrosine specific protein phosphatases" evidence="11">
    <location>
        <begin position="582"/>
        <end position="653"/>
    </location>
</feature>
<proteinExistence type="predicted"/>
<dbReference type="SMART" id="SM00194">
    <property type="entry name" value="PTPc"/>
    <property type="match status" value="2"/>
</dbReference>
<dbReference type="EMBL" id="DQ008073">
    <property type="protein sequence ID" value="AAY57452.1"/>
    <property type="molecule type" value="Genomic_DNA"/>
</dbReference>
<feature type="domain" description="Tyrosine-protein phosphatase" evidence="10">
    <location>
        <begin position="405"/>
        <end position="662"/>
    </location>
</feature>
<dbReference type="SUPFAM" id="SSF52799">
    <property type="entry name" value="(Phosphotyrosine protein) phosphatases II"/>
    <property type="match status" value="2"/>
</dbReference>
<dbReference type="PANTHER" id="PTHR19134:SF539">
    <property type="entry name" value="RECEPTOR-TYPE TYROSINE-PROTEIN PHOSPHATASE C"/>
    <property type="match status" value="1"/>
</dbReference>
<feature type="domain" description="Tyrosine-protein phosphatase" evidence="10">
    <location>
        <begin position="694"/>
        <end position="970"/>
    </location>
</feature>
<dbReference type="AlphaFoldDB" id="Q462L3"/>
<sequence>MEPRRAPFARCIAVCALMCLGVSVSHATAQTQASTTPSASPTVSSASDQSPMSTLAAEKPSVLPTANTSRMANTSRHKNDILNYNASSVSTATADNLTTITSSVSPKDSTAPTNNQTTGSTLPSPGGSTVAPSNQTSGPTASSPSGSMPVSSTSGPSTGPTPSACEQPTAFQCHRFTDGANSLILCRWEGNPRDTCPGYTVHCAANTTSLGQPQSFTNTAEHIILFQNVLNDINYRCTLNTSNYPESISLVTRKTSGTFKVAVVFKNLLGNGKGKVIRRTDALEFKENESGHYEKTFETNNRMEWENKTFTFVLEAGDSGLSSGQIVTIVLLLVIVVVCLIFLRKFYLKIRKLERQYNNDEGVCLLPKGIRGFQKETIVKESAPIPAKVLRQTVQTKSASGSKLFQEEFSNFPRKINKYSQQEATQEYNTKKNRYSDILPYDHNRVKLSGEGESDYINASYVDGYKSSIRYIAAQGPLENTAGDFWQMIWEKKSSVIVMVTKCEEMGKVKCFQYWPHPDEDKRAYGDVTVTIMDEKPYADIVIRTLSISHSKHRGFGAHWVTHVQLVSWPDHGVPEDPNLLLKLRRRVNSFNGAGCTAVVVHCSAGVGRSGTYIGLDCLVRQLENEGHVDVYGCVFRLRHQRPLMVQVESQYVLLHRALLEHHLFGNTELSMAKLHSRVQGMKFKGSQQDESPVDVEFKRLPTFEGTFAQRAGRNSNNVNKNRSTNVIPYDFNRVKLWKFTLSEINDENDDNNSDEYESDNENSDKDYINASFMDGYHKQKSIIATQNPLPDTVSDFWLMVVQQNCNHIVMLSELSEGGKEQSAHYWPVKGTQNYGAVGVTVKNVTSRRDLVVRELSLTYENKESVVTQIQYPHWKPDGLPKSPKALVSIMNAVQGWQKENGNHRHIVVHCSDGASRTGTFCALWNTLEAARIEGMVDFFQAVKWLNMQRPEIVKNKVHYRFLYETVCSFVNSTNGIQNAYTVALKNVGSMHSVDIISEL</sequence>
<feature type="compositionally biased region" description="Low complexity" evidence="7">
    <location>
        <begin position="32"/>
        <end position="51"/>
    </location>
</feature>
<accession>Q462L3</accession>